<organism evidence="1 2">
    <name type="scientific">Ricinus communis</name>
    <name type="common">Castor bean</name>
    <dbReference type="NCBI Taxonomy" id="3988"/>
    <lineage>
        <taxon>Eukaryota</taxon>
        <taxon>Viridiplantae</taxon>
        <taxon>Streptophyta</taxon>
        <taxon>Embryophyta</taxon>
        <taxon>Tracheophyta</taxon>
        <taxon>Spermatophyta</taxon>
        <taxon>Magnoliopsida</taxon>
        <taxon>eudicotyledons</taxon>
        <taxon>Gunneridae</taxon>
        <taxon>Pentapetalae</taxon>
        <taxon>rosids</taxon>
        <taxon>fabids</taxon>
        <taxon>Malpighiales</taxon>
        <taxon>Euphorbiaceae</taxon>
        <taxon>Acalyphoideae</taxon>
        <taxon>Acalypheae</taxon>
        <taxon>Ricinus</taxon>
    </lineage>
</organism>
<evidence type="ECO:0000313" key="1">
    <source>
        <dbReference type="EMBL" id="EEF44505.1"/>
    </source>
</evidence>
<dbReference type="InParanoid" id="B9RW68"/>
<dbReference type="EMBL" id="EQ973822">
    <property type="protein sequence ID" value="EEF44505.1"/>
    <property type="molecule type" value="Genomic_DNA"/>
</dbReference>
<reference evidence="2" key="1">
    <citation type="journal article" date="2010" name="Nat. Biotechnol.">
        <title>Draft genome sequence of the oilseed species Ricinus communis.</title>
        <authorList>
            <person name="Chan A.P."/>
            <person name="Crabtree J."/>
            <person name="Zhao Q."/>
            <person name="Lorenzi H."/>
            <person name="Orvis J."/>
            <person name="Puiu D."/>
            <person name="Melake-Berhan A."/>
            <person name="Jones K.M."/>
            <person name="Redman J."/>
            <person name="Chen G."/>
            <person name="Cahoon E.B."/>
            <person name="Gedil M."/>
            <person name="Stanke M."/>
            <person name="Haas B.J."/>
            <person name="Wortman J.R."/>
            <person name="Fraser-Liggett C.M."/>
            <person name="Ravel J."/>
            <person name="Rabinowicz P.D."/>
        </authorList>
    </citation>
    <scope>NUCLEOTIDE SEQUENCE [LARGE SCALE GENOMIC DNA]</scope>
    <source>
        <strain evidence="2">cv. Hale</strain>
    </source>
</reference>
<keyword evidence="2" id="KW-1185">Reference proteome</keyword>
<name>B9RW68_RICCO</name>
<sequence length="201" mass="21920">MLDRVRGFKLIPELHLIVRGLHANDCSSLESINLKNFLGESTLGCINLKEIAGFFNLEPIRADVAEKPLGRNSSFIQGSSKNSPVPAANMMCPLQALCERGTYSIFQPGDDAVSVLVPQLDPGGSSIIGVVTRATYSWRRSSDSCFSFPRITITNKPKCLNGFAIHISLSFRVISSKMSAGRATGCLIIITKERMKKMLAI</sequence>
<dbReference type="AlphaFoldDB" id="B9RW68"/>
<proteinExistence type="predicted"/>
<protein>
    <submittedName>
        <fullName evidence="1">Uncharacterized protein</fullName>
    </submittedName>
</protein>
<dbReference type="Proteomes" id="UP000008311">
    <property type="component" value="Unassembled WGS sequence"/>
</dbReference>
<gene>
    <name evidence="1" type="ORF">RCOM_1176350</name>
</gene>
<evidence type="ECO:0000313" key="2">
    <source>
        <dbReference type="Proteomes" id="UP000008311"/>
    </source>
</evidence>
<accession>B9RW68</accession>